<accession>A0A212JMI7</accession>
<dbReference type="EMBL" id="FLUQ01000001">
    <property type="protein sequence ID" value="SBW00608.1"/>
    <property type="molecule type" value="Genomic_DNA"/>
</dbReference>
<feature type="domain" description="Pyruvate carboxyltransferase" evidence="2">
    <location>
        <begin position="4"/>
        <end position="277"/>
    </location>
</feature>
<sequence length="603" mass="65030">MQKVEFMLTAFRDGFQSVYGCRVHAGDFMPAVQAAKEAGVTHFEAGGGAMFQSAFFYANENAFENMDLFRETVGPEANLQTLARGVNVVGLESQSSDIIKLHADMFKKHGMTTIRNFDALNDVDNLVYSGKCIKDAGLKHEVVVTMMGMAPGWPNEGHVHTPEFYTRILRNILDAGIEFDSLCFKDASGTTPPAVVGETIAMARKIVGEDVRIGFHTHETAGASVACYLAAIRAGANRIDLSLAPVSGGTCQPDVITMWHALRGSGYTLDIDVTKMLQAAKIFKDCMKDYFLPPEALATDSRIPFAPMPGGALTANTQMMRDAGILDKYEDVFTNMGECVRKGGYGTSVTPVSQFYFQQAFNNTLFGPWEKFADGYGKMVLGYFGKTPVPPDPDVVKLAAEKLGLPPTTGKVRVLNDANPKKGRKAAEEKLRAAGLPLTDENVFIAATCGDKGILFLDGKGKANVRKIVPQQGEGREESKAAPAAGAPCTITLDGRAYTVSLDDRRVTVNGHTYDFDIQASTEAALAVARANTDTASLTAPLPGMLLRCSVKDGDRVAKDQSILVLESMKMETELKAPASGVIHLKARQGDQIQTGDLLAEIR</sequence>
<dbReference type="InterPro" id="IPR055268">
    <property type="entry name" value="PCB-like"/>
</dbReference>
<dbReference type="Pfam" id="PF00682">
    <property type="entry name" value="HMGL-like"/>
    <property type="match status" value="1"/>
</dbReference>
<organism evidence="3">
    <name type="scientific">uncultured delta proteobacterium</name>
    <dbReference type="NCBI Taxonomy" id="34034"/>
    <lineage>
        <taxon>Bacteria</taxon>
        <taxon>Deltaproteobacteria</taxon>
        <taxon>environmental samples</taxon>
    </lineage>
</organism>
<feature type="domain" description="Lipoyl-binding" evidence="1">
    <location>
        <begin position="533"/>
        <end position="603"/>
    </location>
</feature>
<dbReference type="GO" id="GO:0004736">
    <property type="term" value="F:pyruvate carboxylase activity"/>
    <property type="evidence" value="ECO:0007669"/>
    <property type="project" value="TreeGrafter"/>
</dbReference>
<dbReference type="CDD" id="cd07937">
    <property type="entry name" value="DRE_TIM_PC_TC_5S"/>
    <property type="match status" value="1"/>
</dbReference>
<dbReference type="SUPFAM" id="SSF51230">
    <property type="entry name" value="Single hybrid motif"/>
    <property type="match status" value="1"/>
</dbReference>
<dbReference type="InterPro" id="IPR000089">
    <property type="entry name" value="Biotin_lipoyl"/>
</dbReference>
<protein>
    <submittedName>
        <fullName evidence="3">Biotin/lipoyl attachment domain-containing protein</fullName>
    </submittedName>
</protein>
<dbReference type="GO" id="GO:0005737">
    <property type="term" value="C:cytoplasm"/>
    <property type="evidence" value="ECO:0007669"/>
    <property type="project" value="TreeGrafter"/>
</dbReference>
<dbReference type="SUPFAM" id="SSF51569">
    <property type="entry name" value="Aldolase"/>
    <property type="match status" value="1"/>
</dbReference>
<dbReference type="CDD" id="cd06850">
    <property type="entry name" value="biotinyl_domain"/>
    <property type="match status" value="1"/>
</dbReference>
<evidence type="ECO:0000313" key="3">
    <source>
        <dbReference type="EMBL" id="SBW00608.1"/>
    </source>
</evidence>
<dbReference type="GO" id="GO:0006094">
    <property type="term" value="P:gluconeogenesis"/>
    <property type="evidence" value="ECO:0007669"/>
    <property type="project" value="TreeGrafter"/>
</dbReference>
<dbReference type="InterPro" id="IPR003379">
    <property type="entry name" value="Carboxylase_cons_dom"/>
</dbReference>
<dbReference type="Gene3D" id="2.40.50.100">
    <property type="match status" value="1"/>
</dbReference>
<dbReference type="PANTHER" id="PTHR43778">
    <property type="entry name" value="PYRUVATE CARBOXYLASE"/>
    <property type="match status" value="1"/>
</dbReference>
<gene>
    <name evidence="3" type="ORF">KL86DPRO_11813</name>
</gene>
<name>A0A212JMI7_9DELT</name>
<reference evidence="3" key="1">
    <citation type="submission" date="2016-04" db="EMBL/GenBank/DDBJ databases">
        <authorList>
            <person name="Evans L.H."/>
            <person name="Alamgir A."/>
            <person name="Owens N."/>
            <person name="Weber N.D."/>
            <person name="Virtaneva K."/>
            <person name="Barbian K."/>
            <person name="Babar A."/>
            <person name="Rosenke K."/>
        </authorList>
    </citation>
    <scope>NUCLEOTIDE SEQUENCE</scope>
    <source>
        <strain evidence="3">86</strain>
    </source>
</reference>
<dbReference type="InterPro" id="IPR000891">
    <property type="entry name" value="PYR_CT"/>
</dbReference>
<evidence type="ECO:0000259" key="2">
    <source>
        <dbReference type="PROSITE" id="PS50991"/>
    </source>
</evidence>
<dbReference type="Pfam" id="PF00364">
    <property type="entry name" value="Biotin_lipoyl"/>
    <property type="match status" value="1"/>
</dbReference>
<proteinExistence type="predicted"/>
<dbReference type="PANTHER" id="PTHR43778:SF2">
    <property type="entry name" value="PYRUVATE CARBOXYLASE, MITOCHONDRIAL"/>
    <property type="match status" value="1"/>
</dbReference>
<dbReference type="InterPro" id="IPR013785">
    <property type="entry name" value="Aldolase_TIM"/>
</dbReference>
<dbReference type="SUPFAM" id="SSF89000">
    <property type="entry name" value="post-HMGL domain-like"/>
    <property type="match status" value="1"/>
</dbReference>
<dbReference type="PROSITE" id="PS50968">
    <property type="entry name" value="BIOTINYL_LIPOYL"/>
    <property type="match status" value="1"/>
</dbReference>
<dbReference type="Pfam" id="PF02436">
    <property type="entry name" value="PYC_OADA"/>
    <property type="match status" value="1"/>
</dbReference>
<dbReference type="AlphaFoldDB" id="A0A212JMI7"/>
<dbReference type="InterPro" id="IPR011053">
    <property type="entry name" value="Single_hybrid_motif"/>
</dbReference>
<evidence type="ECO:0000259" key="1">
    <source>
        <dbReference type="PROSITE" id="PS50968"/>
    </source>
</evidence>
<dbReference type="PROSITE" id="PS50991">
    <property type="entry name" value="PYR_CT"/>
    <property type="match status" value="1"/>
</dbReference>
<dbReference type="Gene3D" id="3.20.20.70">
    <property type="entry name" value="Aldolase class I"/>
    <property type="match status" value="1"/>
</dbReference>